<reference evidence="2 3" key="1">
    <citation type="journal article" date="2021" name="ISME Commun">
        <title>Automated analysis of genomic sequences facilitates high-throughput and comprehensive description of bacteria.</title>
        <authorList>
            <person name="Hitch T.C.A."/>
        </authorList>
    </citation>
    <scope>NUCLEOTIDE SEQUENCE [LARGE SCALE GENOMIC DNA]</scope>
    <source>
        <strain evidence="2 3">Sanger_23</strain>
    </source>
</reference>
<protein>
    <submittedName>
        <fullName evidence="2">WYL domain-containing protein</fullName>
    </submittedName>
</protein>
<sequence>MAKSYNQKGKILYLERILQGTGENHTVSMQEILDELTEQGISAERKSIYDDMEVLRLFGMDIRYKRGKSGGYYLAGKANGQASANEQGTVDGQCAVKEQREAEPVRVIERKQFQKEEKQIKLLCEEAARPQVQRWFGPQVQYKEKEFGYFTAVVQTAEDPEFYGWLTRMGKSVHIAKPKKAGQAYRDYLKSLAREYKGI</sequence>
<name>A0ABT2TTL0_9FIRM</name>
<proteinExistence type="predicted"/>
<dbReference type="RefSeq" id="WP_158421052.1">
    <property type="nucleotide sequence ID" value="NZ_JAOQJL010000009.1"/>
</dbReference>
<dbReference type="InterPro" id="IPR057727">
    <property type="entry name" value="WCX_dom"/>
</dbReference>
<dbReference type="InterPro" id="IPR036390">
    <property type="entry name" value="WH_DNA-bd_sf"/>
</dbReference>
<dbReference type="Proteomes" id="UP001652409">
    <property type="component" value="Unassembled WGS sequence"/>
</dbReference>
<dbReference type="EMBL" id="JAOQJL010000009">
    <property type="protein sequence ID" value="MCU6764986.1"/>
    <property type="molecule type" value="Genomic_DNA"/>
</dbReference>
<dbReference type="Pfam" id="PF25583">
    <property type="entry name" value="WCX"/>
    <property type="match status" value="1"/>
</dbReference>
<comment type="caution">
    <text evidence="2">The sequence shown here is derived from an EMBL/GenBank/DDBJ whole genome shotgun (WGS) entry which is preliminary data.</text>
</comment>
<feature type="domain" description="WCX" evidence="1">
    <location>
        <begin position="119"/>
        <end position="192"/>
    </location>
</feature>
<evidence type="ECO:0000313" key="3">
    <source>
        <dbReference type="Proteomes" id="UP001652409"/>
    </source>
</evidence>
<organism evidence="2 3">
    <name type="scientific">Blautia ammoniilytica</name>
    <dbReference type="NCBI Taxonomy" id="2981782"/>
    <lineage>
        <taxon>Bacteria</taxon>
        <taxon>Bacillati</taxon>
        <taxon>Bacillota</taxon>
        <taxon>Clostridia</taxon>
        <taxon>Lachnospirales</taxon>
        <taxon>Lachnospiraceae</taxon>
        <taxon>Blautia</taxon>
    </lineage>
</organism>
<accession>A0ABT2TTL0</accession>
<dbReference type="SUPFAM" id="SSF46785">
    <property type="entry name" value="Winged helix' DNA-binding domain"/>
    <property type="match status" value="1"/>
</dbReference>
<gene>
    <name evidence="2" type="ORF">OCV61_06105</name>
</gene>
<evidence type="ECO:0000259" key="1">
    <source>
        <dbReference type="Pfam" id="PF25583"/>
    </source>
</evidence>
<evidence type="ECO:0000313" key="2">
    <source>
        <dbReference type="EMBL" id="MCU6764986.1"/>
    </source>
</evidence>
<keyword evidence="3" id="KW-1185">Reference proteome</keyword>